<evidence type="ECO:0000313" key="3">
    <source>
        <dbReference type="EMBL" id="PKY61408.1"/>
    </source>
</evidence>
<gene>
    <name evidence="3" type="ORF">RhiirA4_431794</name>
</gene>
<dbReference type="VEuPathDB" id="FungiDB:FUN_014558"/>
<sequence>MSGDHSTTTKKEDYRIEICQDGKFAVTFDTDSSNSKDDDKDNTSPPSVGSLEKEFRWSFDISNMYKRSDDKDFKYFVLVAVSRIKVDEDMKGEVNNNNEDNYKKGNLSEKKFEYRLEDKDTPTIDIEKELDDRKKGIAISKKEFKRELENEDIKLDTTIDMEEHKSEELDDRTSELKNEPKKGIAIYRLEFEDMKMKEGMEEIKDNEKEKKKNYVLKAVTRYYYNNISGICSFVEEAPDEDEKDKDKDKKDKDKDKKNKDKDKKEKDKDKKDKDKNKKDIDNDKKDKDEDKNELKKFIILNFRGIYNFKFDDHFNFFNLDEKFEYPRSIRRELDNWYTAKTDNDCMKRLFSCIYNKYFLVTQYTNNVQSLEDFSLKVYWYIRVDKDNEESVKKKKGENDIIREDDEKIDEMEKKKMKENGNIRKWEKKIKRKFIIKKSHTVRHACKALEHLNKRYKHRNLANNYIVTHEVG</sequence>
<proteinExistence type="predicted"/>
<comment type="caution">
    <text evidence="3">The sequence shown here is derived from an EMBL/GenBank/DDBJ whole genome shotgun (WGS) entry which is preliminary data.</text>
</comment>
<feature type="region of interest" description="Disordered" evidence="2">
    <location>
        <begin position="241"/>
        <end position="287"/>
    </location>
</feature>
<reference evidence="3 4" key="1">
    <citation type="submission" date="2015-10" db="EMBL/GenBank/DDBJ databases">
        <title>Genome analyses suggest a sexual origin of heterokaryosis in a supposedly ancient asexual fungus.</title>
        <authorList>
            <person name="Ropars J."/>
            <person name="Sedzielewska K."/>
            <person name="Noel J."/>
            <person name="Charron P."/>
            <person name="Farinelli L."/>
            <person name="Marton T."/>
            <person name="Kruger M."/>
            <person name="Pelin A."/>
            <person name="Brachmann A."/>
            <person name="Corradi N."/>
        </authorList>
    </citation>
    <scope>NUCLEOTIDE SEQUENCE [LARGE SCALE GENOMIC DNA]</scope>
    <source>
        <strain evidence="3 4">A4</strain>
    </source>
</reference>
<name>A0A2I1HR90_9GLOM</name>
<evidence type="ECO:0000313" key="4">
    <source>
        <dbReference type="Proteomes" id="UP000234323"/>
    </source>
</evidence>
<dbReference type="AlphaFoldDB" id="A0A2I1HR90"/>
<evidence type="ECO:0000256" key="1">
    <source>
        <dbReference type="SAM" id="Coils"/>
    </source>
</evidence>
<dbReference type="VEuPathDB" id="FungiDB:RhiirFUN_011701"/>
<protein>
    <submittedName>
        <fullName evidence="3">Uncharacterized protein</fullName>
    </submittedName>
</protein>
<keyword evidence="1" id="KW-0175">Coiled coil</keyword>
<dbReference type="Proteomes" id="UP000234323">
    <property type="component" value="Unassembled WGS sequence"/>
</dbReference>
<feature type="region of interest" description="Disordered" evidence="2">
    <location>
        <begin position="30"/>
        <end position="50"/>
    </location>
</feature>
<dbReference type="EMBL" id="LLXI01005309">
    <property type="protein sequence ID" value="PKY61408.1"/>
    <property type="molecule type" value="Genomic_DNA"/>
</dbReference>
<evidence type="ECO:0000256" key="2">
    <source>
        <dbReference type="SAM" id="MobiDB-lite"/>
    </source>
</evidence>
<accession>A0A2I1HR90</accession>
<organism evidence="3 4">
    <name type="scientific">Rhizophagus irregularis</name>
    <dbReference type="NCBI Taxonomy" id="588596"/>
    <lineage>
        <taxon>Eukaryota</taxon>
        <taxon>Fungi</taxon>
        <taxon>Fungi incertae sedis</taxon>
        <taxon>Mucoromycota</taxon>
        <taxon>Glomeromycotina</taxon>
        <taxon>Glomeromycetes</taxon>
        <taxon>Glomerales</taxon>
        <taxon>Glomeraceae</taxon>
        <taxon>Rhizophagus</taxon>
    </lineage>
</organism>
<keyword evidence="4" id="KW-1185">Reference proteome</keyword>
<dbReference type="VEuPathDB" id="FungiDB:RhiirA1_521793"/>
<feature type="compositionally biased region" description="Basic and acidic residues" evidence="2">
    <location>
        <begin position="244"/>
        <end position="287"/>
    </location>
</feature>
<feature type="coiled-coil region" evidence="1">
    <location>
        <begin position="401"/>
        <end position="428"/>
    </location>
</feature>